<dbReference type="AlphaFoldDB" id="A0A1I7WL57"/>
<keyword evidence="2" id="KW-1185">Reference proteome</keyword>
<keyword evidence="1" id="KW-1133">Transmembrane helix</keyword>
<dbReference type="Proteomes" id="UP000095283">
    <property type="component" value="Unplaced"/>
</dbReference>
<accession>A0A1I7WL57</accession>
<keyword evidence="1" id="KW-0472">Membrane</keyword>
<evidence type="ECO:0000313" key="3">
    <source>
        <dbReference type="WBParaSite" id="Hba_05857"/>
    </source>
</evidence>
<dbReference type="WBParaSite" id="Hba_05857">
    <property type="protein sequence ID" value="Hba_05857"/>
    <property type="gene ID" value="Hba_05857"/>
</dbReference>
<proteinExistence type="predicted"/>
<protein>
    <submittedName>
        <fullName evidence="3">Ovule protein</fullName>
    </submittedName>
</protein>
<feature type="transmembrane region" description="Helical" evidence="1">
    <location>
        <begin position="12"/>
        <end position="33"/>
    </location>
</feature>
<feature type="transmembrane region" description="Helical" evidence="1">
    <location>
        <begin position="39"/>
        <end position="62"/>
    </location>
</feature>
<keyword evidence="1" id="KW-0812">Transmembrane</keyword>
<organism evidence="2 3">
    <name type="scientific">Heterorhabditis bacteriophora</name>
    <name type="common">Entomopathogenic nematode worm</name>
    <dbReference type="NCBI Taxonomy" id="37862"/>
    <lineage>
        <taxon>Eukaryota</taxon>
        <taxon>Metazoa</taxon>
        <taxon>Ecdysozoa</taxon>
        <taxon>Nematoda</taxon>
        <taxon>Chromadorea</taxon>
        <taxon>Rhabditida</taxon>
        <taxon>Rhabditina</taxon>
        <taxon>Rhabditomorpha</taxon>
        <taxon>Strongyloidea</taxon>
        <taxon>Heterorhabditidae</taxon>
        <taxon>Heterorhabditis</taxon>
    </lineage>
</organism>
<name>A0A1I7WL57_HETBA</name>
<evidence type="ECO:0000313" key="2">
    <source>
        <dbReference type="Proteomes" id="UP000095283"/>
    </source>
</evidence>
<evidence type="ECO:0000256" key="1">
    <source>
        <dbReference type="SAM" id="Phobius"/>
    </source>
</evidence>
<sequence length="93" mass="11094">MMMMNYVRRKVWIMCLLDLLSMMWYTYYLTIIFNEDIHTIATIVLGLKFCIIPKFCCFNWAYWLKCNISMTSVSFSPPLIGNFSETFINSMTE</sequence>
<reference evidence="3" key="1">
    <citation type="submission" date="2016-11" db="UniProtKB">
        <authorList>
            <consortium name="WormBaseParasite"/>
        </authorList>
    </citation>
    <scope>IDENTIFICATION</scope>
</reference>